<proteinExistence type="inferred from homology"/>
<evidence type="ECO:0000256" key="1">
    <source>
        <dbReference type="ARBA" id="ARBA00007870"/>
    </source>
</evidence>
<dbReference type="InterPro" id="IPR013328">
    <property type="entry name" value="6PGD_dom2"/>
</dbReference>
<reference evidence="8" key="1">
    <citation type="submission" date="2016-10" db="EMBL/GenBank/DDBJ databases">
        <authorList>
            <person name="Varghese N."/>
            <person name="Submissions S."/>
        </authorList>
    </citation>
    <scope>NUCLEOTIDE SEQUENCE [LARGE SCALE GENOMIC DNA]</scope>
    <source>
        <strain evidence="8">NLAE-zl-G277</strain>
    </source>
</reference>
<dbReference type="PANTHER" id="PTHR21708">
    <property type="entry name" value="PROBABLE 2-DEHYDROPANTOATE 2-REDUCTASE"/>
    <property type="match status" value="1"/>
</dbReference>
<sequence>MREIKTVALIGLGAIGSFLASNLHGVLGENLRIVAGGARKERLERDGIVVNGVPFHFRVVAPEEETGYADLAIVITKITGLSQALEDMRRQIGPDTIIMSPLNGVESEERVAAVYGWDRVLYSLARVSVVMDGNQVSYNSSRASIEFGEKYNQEPSERVLAVKHLLESAGIRPVIQPDMEKALWMKFVCNVSENQVGAVLHIPFGAWNASEHANALRLMVAKEVIDIARKKGIDIDDDYAVRQLEQLKKVPYANKPSTLQDIEHGRKTEVEMFAGTVIRLGKETGVPTPLNEFLYHAVRVLEEKNEGII</sequence>
<protein>
    <recommendedName>
        <fullName evidence="4">2-dehydropantoate 2-reductase</fullName>
        <ecNumber evidence="4">1.1.1.169</ecNumber>
    </recommendedName>
    <alternativeName>
        <fullName evidence="4">Ketopantoate reductase</fullName>
    </alternativeName>
</protein>
<dbReference type="NCBIfam" id="TIGR00745">
    <property type="entry name" value="apbA_panE"/>
    <property type="match status" value="1"/>
</dbReference>
<dbReference type="InterPro" id="IPR013752">
    <property type="entry name" value="KPA_reductase"/>
</dbReference>
<dbReference type="GO" id="GO:0005737">
    <property type="term" value="C:cytoplasm"/>
    <property type="evidence" value="ECO:0007669"/>
    <property type="project" value="TreeGrafter"/>
</dbReference>
<dbReference type="GO" id="GO:0015940">
    <property type="term" value="P:pantothenate biosynthetic process"/>
    <property type="evidence" value="ECO:0007669"/>
    <property type="project" value="UniProtKB-UniPathway"/>
</dbReference>
<keyword evidence="4" id="KW-0566">Pantothenate biosynthesis</keyword>
<dbReference type="FunFam" id="1.10.1040.10:FF:000017">
    <property type="entry name" value="2-dehydropantoate 2-reductase"/>
    <property type="match status" value="1"/>
</dbReference>
<evidence type="ECO:0000313" key="7">
    <source>
        <dbReference type="EMBL" id="SET29653.1"/>
    </source>
</evidence>
<evidence type="ECO:0000259" key="6">
    <source>
        <dbReference type="Pfam" id="PF08546"/>
    </source>
</evidence>
<comment type="catalytic activity">
    <reaction evidence="4">
        <text>(R)-pantoate + NADP(+) = 2-dehydropantoate + NADPH + H(+)</text>
        <dbReference type="Rhea" id="RHEA:16233"/>
        <dbReference type="ChEBI" id="CHEBI:11561"/>
        <dbReference type="ChEBI" id="CHEBI:15378"/>
        <dbReference type="ChEBI" id="CHEBI:15980"/>
        <dbReference type="ChEBI" id="CHEBI:57783"/>
        <dbReference type="ChEBI" id="CHEBI:58349"/>
        <dbReference type="EC" id="1.1.1.169"/>
    </reaction>
</comment>
<evidence type="ECO:0000313" key="8">
    <source>
        <dbReference type="Proteomes" id="UP000198508"/>
    </source>
</evidence>
<dbReference type="AlphaFoldDB" id="A0A1I0DBP7"/>
<dbReference type="InterPro" id="IPR008927">
    <property type="entry name" value="6-PGluconate_DH-like_C_sf"/>
</dbReference>
<organism evidence="7 8">
    <name type="scientific">Enterocloster lavalensis</name>
    <dbReference type="NCBI Taxonomy" id="460384"/>
    <lineage>
        <taxon>Bacteria</taxon>
        <taxon>Bacillati</taxon>
        <taxon>Bacillota</taxon>
        <taxon>Clostridia</taxon>
        <taxon>Lachnospirales</taxon>
        <taxon>Lachnospiraceae</taxon>
        <taxon>Enterocloster</taxon>
    </lineage>
</organism>
<feature type="domain" description="Ketopantoate reductase C-terminal" evidence="6">
    <location>
        <begin position="178"/>
        <end position="302"/>
    </location>
</feature>
<evidence type="ECO:0000256" key="3">
    <source>
        <dbReference type="ARBA" id="ARBA00023002"/>
    </source>
</evidence>
<dbReference type="PANTHER" id="PTHR21708:SF26">
    <property type="entry name" value="2-DEHYDROPANTOATE 2-REDUCTASE"/>
    <property type="match status" value="1"/>
</dbReference>
<comment type="pathway">
    <text evidence="4">Cofactor biosynthesis; (R)-pantothenate biosynthesis; (R)-pantoate from 3-methyl-2-oxobutanoate: step 2/2.</text>
</comment>
<keyword evidence="3 4" id="KW-0560">Oxidoreductase</keyword>
<comment type="function">
    <text evidence="4">Catalyzes the NADPH-dependent reduction of ketopantoate into pantoic acid.</text>
</comment>
<comment type="similarity">
    <text evidence="1 4">Belongs to the ketopantoate reductase family.</text>
</comment>
<dbReference type="RefSeq" id="WP_092361311.1">
    <property type="nucleotide sequence ID" value="NZ_CAKXUV010000002.1"/>
</dbReference>
<dbReference type="GeneID" id="93276294"/>
<name>A0A1I0DBP7_9FIRM</name>
<dbReference type="InterPro" id="IPR036291">
    <property type="entry name" value="NAD(P)-bd_dom_sf"/>
</dbReference>
<dbReference type="EMBL" id="FOIM01000004">
    <property type="protein sequence ID" value="SET29653.1"/>
    <property type="molecule type" value="Genomic_DNA"/>
</dbReference>
<dbReference type="Gene3D" id="3.40.50.720">
    <property type="entry name" value="NAD(P)-binding Rossmann-like Domain"/>
    <property type="match status" value="1"/>
</dbReference>
<dbReference type="InterPro" id="IPR051402">
    <property type="entry name" value="KPR-Related"/>
</dbReference>
<dbReference type="SUPFAM" id="SSF51735">
    <property type="entry name" value="NAD(P)-binding Rossmann-fold domains"/>
    <property type="match status" value="1"/>
</dbReference>
<feature type="domain" description="Ketopantoate reductase N-terminal" evidence="5">
    <location>
        <begin position="7"/>
        <end position="149"/>
    </location>
</feature>
<evidence type="ECO:0000256" key="4">
    <source>
        <dbReference type="RuleBase" id="RU362068"/>
    </source>
</evidence>
<dbReference type="STRING" id="460384.SAMN05216313_10499"/>
<dbReference type="InterPro" id="IPR013332">
    <property type="entry name" value="KPR_N"/>
</dbReference>
<dbReference type="Proteomes" id="UP000198508">
    <property type="component" value="Unassembled WGS sequence"/>
</dbReference>
<dbReference type="GO" id="GO:0008677">
    <property type="term" value="F:2-dehydropantoate 2-reductase activity"/>
    <property type="evidence" value="ECO:0007669"/>
    <property type="project" value="UniProtKB-EC"/>
</dbReference>
<dbReference type="UniPathway" id="UPA00028">
    <property type="reaction ID" value="UER00004"/>
</dbReference>
<keyword evidence="2 4" id="KW-0521">NADP</keyword>
<dbReference type="Pfam" id="PF08546">
    <property type="entry name" value="ApbA_C"/>
    <property type="match status" value="1"/>
</dbReference>
<dbReference type="InterPro" id="IPR003710">
    <property type="entry name" value="ApbA"/>
</dbReference>
<gene>
    <name evidence="7" type="ORF">SAMN05216313_10499</name>
</gene>
<dbReference type="Gene3D" id="1.10.1040.10">
    <property type="entry name" value="N-(1-d-carboxylethyl)-l-norvaline Dehydrogenase, domain 2"/>
    <property type="match status" value="1"/>
</dbReference>
<dbReference type="Pfam" id="PF02558">
    <property type="entry name" value="ApbA"/>
    <property type="match status" value="1"/>
</dbReference>
<dbReference type="EC" id="1.1.1.169" evidence="4"/>
<dbReference type="SUPFAM" id="SSF48179">
    <property type="entry name" value="6-phosphogluconate dehydrogenase C-terminal domain-like"/>
    <property type="match status" value="1"/>
</dbReference>
<keyword evidence="8" id="KW-1185">Reference proteome</keyword>
<accession>A0A1I0DBP7</accession>
<evidence type="ECO:0000256" key="2">
    <source>
        <dbReference type="ARBA" id="ARBA00022857"/>
    </source>
</evidence>
<evidence type="ECO:0000259" key="5">
    <source>
        <dbReference type="Pfam" id="PF02558"/>
    </source>
</evidence>